<dbReference type="UniPathway" id="UPA00148">
    <property type="reaction ID" value="UER00233"/>
</dbReference>
<dbReference type="PANTHER" id="PTHR12213:SF0">
    <property type="entry name" value="CORRINOID ADENOSYLTRANSFERASE MMAB"/>
    <property type="match status" value="1"/>
</dbReference>
<evidence type="ECO:0000256" key="7">
    <source>
        <dbReference type="ARBA" id="ARBA00022679"/>
    </source>
</evidence>
<evidence type="ECO:0000256" key="11">
    <source>
        <dbReference type="ARBA" id="ARBA00033334"/>
    </source>
</evidence>
<dbReference type="HOGENOM" id="CLU_083486_0_2_7"/>
<dbReference type="PANTHER" id="PTHR12213">
    <property type="entry name" value="CORRINOID ADENOSYLTRANSFERASE"/>
    <property type="match status" value="1"/>
</dbReference>
<evidence type="ECO:0000256" key="10">
    <source>
        <dbReference type="ARBA" id="ARBA00031529"/>
    </source>
</evidence>
<evidence type="ECO:0000256" key="3">
    <source>
        <dbReference type="ARBA" id="ARBA00007487"/>
    </source>
</evidence>
<comment type="subcellular location">
    <subcellularLocation>
        <location evidence="1">Cytoplasm</location>
    </subcellularLocation>
</comment>
<evidence type="ECO:0000256" key="1">
    <source>
        <dbReference type="ARBA" id="ARBA00004496"/>
    </source>
</evidence>
<evidence type="ECO:0000256" key="8">
    <source>
        <dbReference type="ARBA" id="ARBA00022741"/>
    </source>
</evidence>
<gene>
    <name evidence="17" type="ordered locus">STAUR_6607</name>
</gene>
<evidence type="ECO:0000256" key="6">
    <source>
        <dbReference type="ARBA" id="ARBA00022490"/>
    </source>
</evidence>
<keyword evidence="9 15" id="KW-0067">ATP-binding</keyword>
<sequence>MQETVVPRGVWTLSMGPPGEVEGRPMKIYTKSGDAGETGLFGGGRVPKDDARVDAYGEVDELNATLGLARSLSLPAELGGLLHQLQEQLFTVGAVLATPTGTKAAAHIPVLKAEWVEAMEQAIDAFEGELPKMTHFILPGGTQASSALHLARTVCRRAERRVIPLVREATVPAETVVFLNRLSDLLFVMARVANHRAGVADVKWIPEKPAK</sequence>
<comment type="catalytic activity">
    <reaction evidence="14 15">
        <text>2 cob(II)alamin + reduced [electron-transfer flavoprotein] + 2 ATP = 2 adenosylcob(III)alamin + 2 triphosphate + oxidized [electron-transfer flavoprotein] + 3 H(+)</text>
        <dbReference type="Rhea" id="RHEA:28671"/>
        <dbReference type="Rhea" id="RHEA-COMP:10685"/>
        <dbReference type="Rhea" id="RHEA-COMP:10686"/>
        <dbReference type="ChEBI" id="CHEBI:15378"/>
        <dbReference type="ChEBI" id="CHEBI:16304"/>
        <dbReference type="ChEBI" id="CHEBI:18036"/>
        <dbReference type="ChEBI" id="CHEBI:18408"/>
        <dbReference type="ChEBI" id="CHEBI:30616"/>
        <dbReference type="ChEBI" id="CHEBI:57692"/>
        <dbReference type="ChEBI" id="CHEBI:58307"/>
        <dbReference type="EC" id="2.5.1.17"/>
    </reaction>
</comment>
<dbReference type="Proteomes" id="UP000001351">
    <property type="component" value="Chromosome"/>
</dbReference>
<dbReference type="InterPro" id="IPR036451">
    <property type="entry name" value="CblAdoTrfase-like_sf"/>
</dbReference>
<keyword evidence="15" id="KW-0169">Cobalamin biosynthesis</keyword>
<comment type="catalytic activity">
    <reaction evidence="13 15">
        <text>2 cob(II)yrinate a,c diamide + reduced [electron-transfer flavoprotein] + 2 ATP = 2 adenosylcob(III)yrinate a,c-diamide + 2 triphosphate + oxidized [electron-transfer flavoprotein] + 3 H(+)</text>
        <dbReference type="Rhea" id="RHEA:11528"/>
        <dbReference type="Rhea" id="RHEA-COMP:10685"/>
        <dbReference type="Rhea" id="RHEA-COMP:10686"/>
        <dbReference type="ChEBI" id="CHEBI:15378"/>
        <dbReference type="ChEBI" id="CHEBI:18036"/>
        <dbReference type="ChEBI" id="CHEBI:30616"/>
        <dbReference type="ChEBI" id="CHEBI:57692"/>
        <dbReference type="ChEBI" id="CHEBI:58307"/>
        <dbReference type="ChEBI" id="CHEBI:58503"/>
        <dbReference type="ChEBI" id="CHEBI:58537"/>
        <dbReference type="EC" id="2.5.1.17"/>
    </reaction>
</comment>
<dbReference type="EMBL" id="CP002271">
    <property type="protein sequence ID" value="ADO74364.1"/>
    <property type="molecule type" value="Genomic_DNA"/>
</dbReference>
<dbReference type="STRING" id="378806.STAUR_6607"/>
<dbReference type="EC" id="2.5.1.17" evidence="4 15"/>
<dbReference type="GO" id="GO:0005737">
    <property type="term" value="C:cytoplasm"/>
    <property type="evidence" value="ECO:0007669"/>
    <property type="project" value="UniProtKB-SubCell"/>
</dbReference>
<comment type="pathway">
    <text evidence="2 15">Cofactor biosynthesis; adenosylcobalamin biosynthesis; adenosylcobalamin from cob(II)yrinate a,c-diamide: step 2/7.</text>
</comment>
<evidence type="ECO:0000256" key="15">
    <source>
        <dbReference type="RuleBase" id="RU366026"/>
    </source>
</evidence>
<dbReference type="InterPro" id="IPR016030">
    <property type="entry name" value="CblAdoTrfase-like"/>
</dbReference>
<dbReference type="GO" id="GO:0009236">
    <property type="term" value="P:cobalamin biosynthetic process"/>
    <property type="evidence" value="ECO:0007669"/>
    <property type="project" value="UniProtKB-UniRule"/>
</dbReference>
<dbReference type="eggNOG" id="COG2096">
    <property type="taxonomic scope" value="Bacteria"/>
</dbReference>
<dbReference type="Pfam" id="PF01923">
    <property type="entry name" value="Cob_adeno_trans"/>
    <property type="match status" value="1"/>
</dbReference>
<comment type="similarity">
    <text evidence="3 15">Belongs to the Cob(I)alamin adenosyltransferase family.</text>
</comment>
<organism evidence="17 18">
    <name type="scientific">Stigmatella aurantiaca (strain DW4/3-1)</name>
    <dbReference type="NCBI Taxonomy" id="378806"/>
    <lineage>
        <taxon>Bacteria</taxon>
        <taxon>Pseudomonadati</taxon>
        <taxon>Myxococcota</taxon>
        <taxon>Myxococcia</taxon>
        <taxon>Myxococcales</taxon>
        <taxon>Cystobacterineae</taxon>
        <taxon>Archangiaceae</taxon>
        <taxon>Stigmatella</taxon>
    </lineage>
</organism>
<dbReference type="GO" id="GO:0008817">
    <property type="term" value="F:corrinoid adenosyltransferase activity"/>
    <property type="evidence" value="ECO:0007669"/>
    <property type="project" value="UniProtKB-UniRule"/>
</dbReference>
<proteinExistence type="inferred from homology"/>
<feature type="domain" description="Cobalamin adenosyltransferase-like" evidence="16">
    <location>
        <begin position="28"/>
        <end position="193"/>
    </location>
</feature>
<protein>
    <recommendedName>
        <fullName evidence="5 15">Corrinoid adenosyltransferase</fullName>
        <ecNumber evidence="4 15">2.5.1.17</ecNumber>
    </recommendedName>
    <alternativeName>
        <fullName evidence="10 15">Cob(II)alamin adenosyltransferase</fullName>
    </alternativeName>
    <alternativeName>
        <fullName evidence="12 15">Cob(II)yrinic acid a,c-diamide adenosyltransferase</fullName>
    </alternativeName>
    <alternativeName>
        <fullName evidence="11 15">Cobinamide/cobalamin adenosyltransferase</fullName>
    </alternativeName>
</protein>
<dbReference type="KEGG" id="sur:STAUR_6607"/>
<reference evidence="17 18" key="1">
    <citation type="journal article" date="2011" name="Mol. Biol. Evol.">
        <title>Comparative genomic analysis of fruiting body formation in Myxococcales.</title>
        <authorList>
            <person name="Huntley S."/>
            <person name="Hamann N."/>
            <person name="Wegener-Feldbrugge S."/>
            <person name="Treuner-Lange A."/>
            <person name="Kube M."/>
            <person name="Reinhardt R."/>
            <person name="Klages S."/>
            <person name="Muller R."/>
            <person name="Ronning C.M."/>
            <person name="Nierman W.C."/>
            <person name="Sogaard-Andersen L."/>
        </authorList>
    </citation>
    <scope>NUCLEOTIDE SEQUENCE [LARGE SCALE GENOMIC DNA]</scope>
    <source>
        <strain evidence="17 18">DW4/3-1</strain>
    </source>
</reference>
<evidence type="ECO:0000313" key="17">
    <source>
        <dbReference type="EMBL" id="ADO74364.1"/>
    </source>
</evidence>
<dbReference type="InterPro" id="IPR029499">
    <property type="entry name" value="PduO-typ"/>
</dbReference>
<keyword evidence="7 15" id="KW-0808">Transferase</keyword>
<keyword evidence="6" id="KW-0963">Cytoplasm</keyword>
<dbReference type="NCBIfam" id="TIGR00636">
    <property type="entry name" value="PduO_Nterm"/>
    <property type="match status" value="1"/>
</dbReference>
<name>E3FN76_STIAD</name>
<evidence type="ECO:0000256" key="2">
    <source>
        <dbReference type="ARBA" id="ARBA00005121"/>
    </source>
</evidence>
<accession>E3FN76</accession>
<evidence type="ECO:0000256" key="9">
    <source>
        <dbReference type="ARBA" id="ARBA00022840"/>
    </source>
</evidence>
<evidence type="ECO:0000256" key="4">
    <source>
        <dbReference type="ARBA" id="ARBA00012454"/>
    </source>
</evidence>
<keyword evidence="18" id="KW-1185">Reference proteome</keyword>
<evidence type="ECO:0000313" key="18">
    <source>
        <dbReference type="Proteomes" id="UP000001351"/>
    </source>
</evidence>
<dbReference type="FunFam" id="1.20.1200.10:FF:000003">
    <property type="entry name" value="ATP:cob(I)alamin adenosyltransferase"/>
    <property type="match status" value="1"/>
</dbReference>
<evidence type="ECO:0000256" key="14">
    <source>
        <dbReference type="ARBA" id="ARBA00048692"/>
    </source>
</evidence>
<keyword evidence="8 15" id="KW-0547">Nucleotide-binding</keyword>
<evidence type="ECO:0000256" key="13">
    <source>
        <dbReference type="ARBA" id="ARBA00048555"/>
    </source>
</evidence>
<evidence type="ECO:0000259" key="16">
    <source>
        <dbReference type="Pfam" id="PF01923"/>
    </source>
</evidence>
<dbReference type="Gene3D" id="1.20.1200.10">
    <property type="entry name" value="Cobalamin adenosyltransferase-like"/>
    <property type="match status" value="1"/>
</dbReference>
<dbReference type="AlphaFoldDB" id="E3FN76"/>
<dbReference type="SUPFAM" id="SSF89028">
    <property type="entry name" value="Cobalamin adenosyltransferase-like"/>
    <property type="match status" value="1"/>
</dbReference>
<dbReference type="GO" id="GO:0005524">
    <property type="term" value="F:ATP binding"/>
    <property type="evidence" value="ECO:0007669"/>
    <property type="project" value="UniProtKB-UniRule"/>
</dbReference>
<evidence type="ECO:0000256" key="5">
    <source>
        <dbReference type="ARBA" id="ARBA00020963"/>
    </source>
</evidence>
<evidence type="ECO:0000256" key="12">
    <source>
        <dbReference type="ARBA" id="ARBA00033354"/>
    </source>
</evidence>